<name>A0ABU2N3E1_9PSEU</name>
<dbReference type="PANTHER" id="PTHR30250">
    <property type="entry name" value="PST FAMILY PREDICTED COLANIC ACID TRANSPORTER"/>
    <property type="match status" value="1"/>
</dbReference>
<evidence type="ECO:0008006" key="9">
    <source>
        <dbReference type="Google" id="ProtNLM"/>
    </source>
</evidence>
<keyword evidence="8" id="KW-1185">Reference proteome</keyword>
<dbReference type="PANTHER" id="PTHR30250:SF11">
    <property type="entry name" value="O-ANTIGEN TRANSPORTER-RELATED"/>
    <property type="match status" value="1"/>
</dbReference>
<keyword evidence="2" id="KW-1003">Cell membrane</keyword>
<accession>A0ABU2N3E1</accession>
<comment type="caution">
    <text evidence="7">The sequence shown here is derived from an EMBL/GenBank/DDBJ whole genome shotgun (WGS) entry which is preliminary data.</text>
</comment>
<evidence type="ECO:0000313" key="8">
    <source>
        <dbReference type="Proteomes" id="UP001183202"/>
    </source>
</evidence>
<dbReference type="RefSeq" id="WP_311554333.1">
    <property type="nucleotide sequence ID" value="NZ_JAVREJ010000001.1"/>
</dbReference>
<evidence type="ECO:0000256" key="2">
    <source>
        <dbReference type="ARBA" id="ARBA00022475"/>
    </source>
</evidence>
<feature type="transmembrane region" description="Helical" evidence="6">
    <location>
        <begin position="65"/>
        <end position="88"/>
    </location>
</feature>
<sequence length="408" mass="42717">MGSGLLVNGYLAIIARTISAAEYAYFGAFWSLALVAGFGVFLPIEQETARLMQVPDRPRGLLRAALLTAVSLAAVQVVLVAAAAPWLARAFGGHMVSVVAFAVLCVISAGQFVVRGALVGMDRMDRYALVMVLDTLFRVTFAGAVALTIDDPGSSTFAWTLVVAVGLAHAPQLLLLATRRVRLGTVPAMGTHTVTVAEVRRAVTPLLLGSLCAQLLLNGPPVLIPALATNEAEITRAGQFIAAFTLARVPLFLVVPLQTALLPILTGLLHSGDRVALRRIMLRLAAGIVGLGLVALPLGYFAGPPLVGLIFGQSYVLGGRDIALLAVGVAAHIGLVLVTQVLVAAVRHRLVAWSWLSGVAVAAVILFTVPDLFLGAELAFLAGSATGWLVGTLLVLTTGRRERELQRA</sequence>
<reference evidence="8" key="1">
    <citation type="submission" date="2023-07" db="EMBL/GenBank/DDBJ databases">
        <title>30 novel species of actinomycetes from the DSMZ collection.</title>
        <authorList>
            <person name="Nouioui I."/>
        </authorList>
    </citation>
    <scope>NUCLEOTIDE SEQUENCE [LARGE SCALE GENOMIC DNA]</scope>
    <source>
        <strain evidence="8">DSM 45834</strain>
    </source>
</reference>
<dbReference type="Proteomes" id="UP001183202">
    <property type="component" value="Unassembled WGS sequence"/>
</dbReference>
<feature type="transmembrane region" description="Helical" evidence="6">
    <location>
        <begin position="155"/>
        <end position="177"/>
    </location>
</feature>
<organism evidence="7 8">
    <name type="scientific">Pseudonocardia charpentierae</name>
    <dbReference type="NCBI Taxonomy" id="3075545"/>
    <lineage>
        <taxon>Bacteria</taxon>
        <taxon>Bacillati</taxon>
        <taxon>Actinomycetota</taxon>
        <taxon>Actinomycetes</taxon>
        <taxon>Pseudonocardiales</taxon>
        <taxon>Pseudonocardiaceae</taxon>
        <taxon>Pseudonocardia</taxon>
    </lineage>
</organism>
<evidence type="ECO:0000256" key="3">
    <source>
        <dbReference type="ARBA" id="ARBA00022692"/>
    </source>
</evidence>
<keyword evidence="5 6" id="KW-0472">Membrane</keyword>
<feature type="transmembrane region" description="Helical" evidence="6">
    <location>
        <begin position="240"/>
        <end position="268"/>
    </location>
</feature>
<keyword evidence="3 6" id="KW-0812">Transmembrane</keyword>
<feature type="transmembrane region" description="Helical" evidence="6">
    <location>
        <begin position="126"/>
        <end position="149"/>
    </location>
</feature>
<feature type="transmembrane region" description="Helical" evidence="6">
    <location>
        <begin position="280"/>
        <end position="302"/>
    </location>
</feature>
<protein>
    <recommendedName>
        <fullName evidence="9">Membrane protein involved in the export of O-antigen and teichoic acid</fullName>
    </recommendedName>
</protein>
<feature type="transmembrane region" description="Helical" evidence="6">
    <location>
        <begin position="206"/>
        <end position="228"/>
    </location>
</feature>
<gene>
    <name evidence="7" type="ORF">RM445_02735</name>
</gene>
<keyword evidence="4 6" id="KW-1133">Transmembrane helix</keyword>
<feature type="transmembrane region" description="Helical" evidence="6">
    <location>
        <begin position="322"/>
        <end position="343"/>
    </location>
</feature>
<dbReference type="EMBL" id="JAVREJ010000001">
    <property type="protein sequence ID" value="MDT0348438.1"/>
    <property type="molecule type" value="Genomic_DNA"/>
</dbReference>
<proteinExistence type="predicted"/>
<evidence type="ECO:0000256" key="6">
    <source>
        <dbReference type="SAM" id="Phobius"/>
    </source>
</evidence>
<evidence type="ECO:0000256" key="1">
    <source>
        <dbReference type="ARBA" id="ARBA00004651"/>
    </source>
</evidence>
<dbReference type="InterPro" id="IPR050833">
    <property type="entry name" value="Poly_Biosynth_Transport"/>
</dbReference>
<feature type="transmembrane region" description="Helical" evidence="6">
    <location>
        <begin position="350"/>
        <end position="369"/>
    </location>
</feature>
<feature type="transmembrane region" description="Helical" evidence="6">
    <location>
        <begin position="375"/>
        <end position="397"/>
    </location>
</feature>
<evidence type="ECO:0000313" key="7">
    <source>
        <dbReference type="EMBL" id="MDT0348438.1"/>
    </source>
</evidence>
<evidence type="ECO:0000256" key="4">
    <source>
        <dbReference type="ARBA" id="ARBA00022989"/>
    </source>
</evidence>
<comment type="subcellular location">
    <subcellularLocation>
        <location evidence="1">Cell membrane</location>
        <topology evidence="1">Multi-pass membrane protein</topology>
    </subcellularLocation>
</comment>
<feature type="transmembrane region" description="Helical" evidence="6">
    <location>
        <begin position="23"/>
        <end position="44"/>
    </location>
</feature>
<evidence type="ECO:0000256" key="5">
    <source>
        <dbReference type="ARBA" id="ARBA00023136"/>
    </source>
</evidence>
<feature type="transmembrane region" description="Helical" evidence="6">
    <location>
        <begin position="94"/>
        <end position="114"/>
    </location>
</feature>